<dbReference type="InterPro" id="IPR013762">
    <property type="entry name" value="Integrase-like_cat_sf"/>
</dbReference>
<dbReference type="PANTHER" id="PTHR30349">
    <property type="entry name" value="PHAGE INTEGRASE-RELATED"/>
    <property type="match status" value="1"/>
</dbReference>
<evidence type="ECO:0000313" key="5">
    <source>
        <dbReference type="EMBL" id="GIF01537.1"/>
    </source>
</evidence>
<comment type="caution">
    <text evidence="5">The sequence shown here is derived from an EMBL/GenBank/DDBJ whole genome shotgun (WGS) entry which is preliminary data.</text>
</comment>
<dbReference type="GO" id="GO:0015074">
    <property type="term" value="P:DNA integration"/>
    <property type="evidence" value="ECO:0007669"/>
    <property type="project" value="InterPro"/>
</dbReference>
<dbReference type="PANTHER" id="PTHR30349:SF41">
    <property type="entry name" value="INTEGRASE_RECOMBINASE PROTEIN MJ0367-RELATED"/>
    <property type="match status" value="1"/>
</dbReference>
<proteinExistence type="inferred from homology"/>
<dbReference type="InterPro" id="IPR002104">
    <property type="entry name" value="Integrase_catalytic"/>
</dbReference>
<evidence type="ECO:0000256" key="3">
    <source>
        <dbReference type="ARBA" id="ARBA00023172"/>
    </source>
</evidence>
<feature type="domain" description="Tyr recombinase" evidence="4">
    <location>
        <begin position="185"/>
        <end position="386"/>
    </location>
</feature>
<sequence length="399" mass="44468">MIIFELWRILRVRAFRVQMPGGAAYWTVLDDELVVVREADEYLRQVRFGEDNAELTSKAYAGAIALYLAWCRRTGRDWRTAAGFMGMFVTWLRHVPRKLGTSGGAEVLVGPGEKSVRGASRINVVLAGVRGFLLHGVGSGAVAADVVPVLFDVSENRDLPVEARPEDGTMFHRLKARHRMKVPKHQVDRASDEEIVALLRACRSARDRLIVLLMARAGLRRSEVVGLRREDIHFLVDSSPLGCLIDRSHLHVVRRQNVNGAWAKSIHSKPVPVDSLAVRAYDQYVFERATVERAADSDFLIVNLFREPIGAPMPPGAVNDLLARLEKRAGLARHVTPHMCRHAYGSNLVDAGATLDEVQELLRHAQASSSLVYLHPSTQRLRAAVERVPSPRLSEEGQR</sequence>
<protein>
    <recommendedName>
        <fullName evidence="4">Tyr recombinase domain-containing protein</fullName>
    </recommendedName>
</protein>
<dbReference type="InterPro" id="IPR050090">
    <property type="entry name" value="Tyrosine_recombinase_XerCD"/>
</dbReference>
<dbReference type="RefSeq" id="WP_203790331.1">
    <property type="nucleotide sequence ID" value="NZ_BOMV01000106.1"/>
</dbReference>
<accession>A0A919K5Y9</accession>
<reference evidence="5" key="1">
    <citation type="submission" date="2021-01" db="EMBL/GenBank/DDBJ databases">
        <title>Whole genome shotgun sequence of Actinoplanes rishiriensis NBRC 108556.</title>
        <authorList>
            <person name="Komaki H."/>
            <person name="Tamura T."/>
        </authorList>
    </citation>
    <scope>NUCLEOTIDE SEQUENCE</scope>
    <source>
        <strain evidence="5">NBRC 108556</strain>
    </source>
</reference>
<name>A0A919K5Y9_9ACTN</name>
<dbReference type="Proteomes" id="UP000636960">
    <property type="component" value="Unassembled WGS sequence"/>
</dbReference>
<comment type="similarity">
    <text evidence="1">Belongs to the 'phage' integrase family.</text>
</comment>
<dbReference type="AlphaFoldDB" id="A0A919K5Y9"/>
<dbReference type="Pfam" id="PF00589">
    <property type="entry name" value="Phage_integrase"/>
    <property type="match status" value="1"/>
</dbReference>
<keyword evidence="6" id="KW-1185">Reference proteome</keyword>
<dbReference type="GO" id="GO:0006310">
    <property type="term" value="P:DNA recombination"/>
    <property type="evidence" value="ECO:0007669"/>
    <property type="project" value="UniProtKB-KW"/>
</dbReference>
<organism evidence="5 6">
    <name type="scientific">Paractinoplanes rishiriensis</name>
    <dbReference type="NCBI Taxonomy" id="1050105"/>
    <lineage>
        <taxon>Bacteria</taxon>
        <taxon>Bacillati</taxon>
        <taxon>Actinomycetota</taxon>
        <taxon>Actinomycetes</taxon>
        <taxon>Micromonosporales</taxon>
        <taxon>Micromonosporaceae</taxon>
        <taxon>Paractinoplanes</taxon>
    </lineage>
</organism>
<keyword evidence="2" id="KW-0238">DNA-binding</keyword>
<evidence type="ECO:0000256" key="1">
    <source>
        <dbReference type="ARBA" id="ARBA00008857"/>
    </source>
</evidence>
<dbReference type="GO" id="GO:0003677">
    <property type="term" value="F:DNA binding"/>
    <property type="evidence" value="ECO:0007669"/>
    <property type="project" value="UniProtKB-KW"/>
</dbReference>
<evidence type="ECO:0000259" key="4">
    <source>
        <dbReference type="PROSITE" id="PS51898"/>
    </source>
</evidence>
<dbReference type="Gene3D" id="1.10.443.10">
    <property type="entry name" value="Intergrase catalytic core"/>
    <property type="match status" value="1"/>
</dbReference>
<dbReference type="PROSITE" id="PS51898">
    <property type="entry name" value="TYR_RECOMBINASE"/>
    <property type="match status" value="1"/>
</dbReference>
<dbReference type="InterPro" id="IPR011010">
    <property type="entry name" value="DNA_brk_join_enz"/>
</dbReference>
<dbReference type="SUPFAM" id="SSF56349">
    <property type="entry name" value="DNA breaking-rejoining enzymes"/>
    <property type="match status" value="1"/>
</dbReference>
<dbReference type="EMBL" id="BOMV01000106">
    <property type="protein sequence ID" value="GIF01537.1"/>
    <property type="molecule type" value="Genomic_DNA"/>
</dbReference>
<keyword evidence="3" id="KW-0233">DNA recombination</keyword>
<gene>
    <name evidence="5" type="ORF">Ari01nite_90010</name>
</gene>
<evidence type="ECO:0000256" key="2">
    <source>
        <dbReference type="ARBA" id="ARBA00023125"/>
    </source>
</evidence>
<evidence type="ECO:0000313" key="6">
    <source>
        <dbReference type="Proteomes" id="UP000636960"/>
    </source>
</evidence>